<dbReference type="CDD" id="cd06261">
    <property type="entry name" value="TM_PBP2"/>
    <property type="match status" value="1"/>
</dbReference>
<evidence type="ECO:0000256" key="3">
    <source>
        <dbReference type="ARBA" id="ARBA00022475"/>
    </source>
</evidence>
<evidence type="ECO:0000256" key="6">
    <source>
        <dbReference type="ARBA" id="ARBA00023136"/>
    </source>
</evidence>
<comment type="subcellular location">
    <subcellularLocation>
        <location evidence="1">Cell membrane</location>
        <topology evidence="1">Multi-pass membrane protein</topology>
    </subcellularLocation>
</comment>
<evidence type="ECO:0000256" key="7">
    <source>
        <dbReference type="SAM" id="Phobius"/>
    </source>
</evidence>
<keyword evidence="3" id="KW-1003">Cell membrane</keyword>
<feature type="transmembrane region" description="Helical" evidence="7">
    <location>
        <begin position="263"/>
        <end position="286"/>
    </location>
</feature>
<dbReference type="PANTHER" id="PTHR30151">
    <property type="entry name" value="ALKANE SULFONATE ABC TRANSPORTER-RELATED, MEMBRANE SUBUNIT"/>
    <property type="match status" value="1"/>
</dbReference>
<protein>
    <submittedName>
        <fullName evidence="9">Unannotated protein</fullName>
    </submittedName>
</protein>
<evidence type="ECO:0000259" key="8">
    <source>
        <dbReference type="PROSITE" id="PS50928"/>
    </source>
</evidence>
<dbReference type="PROSITE" id="PS50928">
    <property type="entry name" value="ABC_TM1"/>
    <property type="match status" value="1"/>
</dbReference>
<feature type="transmembrane region" description="Helical" evidence="7">
    <location>
        <begin position="106"/>
        <end position="125"/>
    </location>
</feature>
<organism evidence="9">
    <name type="scientific">freshwater metagenome</name>
    <dbReference type="NCBI Taxonomy" id="449393"/>
    <lineage>
        <taxon>unclassified sequences</taxon>
        <taxon>metagenomes</taxon>
        <taxon>ecological metagenomes</taxon>
    </lineage>
</organism>
<sequence>MSSITDEQLQTQGEESDTLDRSIAGLDAISLAQSVPRLRRTRRAWSATWPKLAAIALALGIWQLLVWSGWKPTYVLPPPAEVFRELWQLLLDGSLQSAVSVTLRRAAIGFGIAIAVGVLIGAPVSQIKGLRTAGGSMITGLQTMPSIAWFPLAILLFKISEAAILFVVVLGAAPAIANGLISGADNIPPILRRAAKVLGASGPALYREVILPGSMPSFVAGLKQGWAFAWRSLMAGELLVIIANKASLGVQLQVARDFNDSTALLAVMIVIFVIGVLVDSLIFGTLERSIRRRRGLIDGAA</sequence>
<keyword evidence="2" id="KW-0813">Transport</keyword>
<evidence type="ECO:0000313" key="9">
    <source>
        <dbReference type="EMBL" id="CAB4996739.1"/>
    </source>
</evidence>
<dbReference type="Gene3D" id="1.10.3720.10">
    <property type="entry name" value="MetI-like"/>
    <property type="match status" value="1"/>
</dbReference>
<dbReference type="Pfam" id="PF00528">
    <property type="entry name" value="BPD_transp_1"/>
    <property type="match status" value="1"/>
</dbReference>
<dbReference type="EMBL" id="CAFBOG010000247">
    <property type="protein sequence ID" value="CAB4996739.1"/>
    <property type="molecule type" value="Genomic_DNA"/>
</dbReference>
<gene>
    <name evidence="9" type="ORF">UFOPK3914_01902</name>
</gene>
<evidence type="ECO:0000256" key="5">
    <source>
        <dbReference type="ARBA" id="ARBA00022989"/>
    </source>
</evidence>
<dbReference type="InterPro" id="IPR035906">
    <property type="entry name" value="MetI-like_sf"/>
</dbReference>
<dbReference type="SUPFAM" id="SSF161098">
    <property type="entry name" value="MetI-like"/>
    <property type="match status" value="1"/>
</dbReference>
<accession>A0A6J7P0S5</accession>
<keyword evidence="4 7" id="KW-0812">Transmembrane</keyword>
<dbReference type="PANTHER" id="PTHR30151:SF40">
    <property type="entry name" value="TRANSPORT SYSTEM INTEGRAL MEMBRANE PROTEIN"/>
    <property type="match status" value="1"/>
</dbReference>
<keyword evidence="5 7" id="KW-1133">Transmembrane helix</keyword>
<evidence type="ECO:0000256" key="1">
    <source>
        <dbReference type="ARBA" id="ARBA00004651"/>
    </source>
</evidence>
<dbReference type="InterPro" id="IPR000515">
    <property type="entry name" value="MetI-like"/>
</dbReference>
<feature type="domain" description="ABC transmembrane type-1" evidence="8">
    <location>
        <begin position="99"/>
        <end position="282"/>
    </location>
</feature>
<evidence type="ECO:0000256" key="4">
    <source>
        <dbReference type="ARBA" id="ARBA00022692"/>
    </source>
</evidence>
<reference evidence="9" key="1">
    <citation type="submission" date="2020-05" db="EMBL/GenBank/DDBJ databases">
        <authorList>
            <person name="Chiriac C."/>
            <person name="Salcher M."/>
            <person name="Ghai R."/>
            <person name="Kavagutti S V."/>
        </authorList>
    </citation>
    <scope>NUCLEOTIDE SEQUENCE</scope>
</reference>
<feature type="transmembrane region" description="Helical" evidence="7">
    <location>
        <begin position="49"/>
        <end position="70"/>
    </location>
</feature>
<name>A0A6J7P0S5_9ZZZZ</name>
<dbReference type="AlphaFoldDB" id="A0A6J7P0S5"/>
<evidence type="ECO:0000256" key="2">
    <source>
        <dbReference type="ARBA" id="ARBA00022448"/>
    </source>
</evidence>
<dbReference type="GO" id="GO:0005886">
    <property type="term" value="C:plasma membrane"/>
    <property type="evidence" value="ECO:0007669"/>
    <property type="project" value="UniProtKB-SubCell"/>
</dbReference>
<dbReference type="GO" id="GO:0055085">
    <property type="term" value="P:transmembrane transport"/>
    <property type="evidence" value="ECO:0007669"/>
    <property type="project" value="InterPro"/>
</dbReference>
<keyword evidence="6 7" id="KW-0472">Membrane</keyword>
<proteinExistence type="predicted"/>